<dbReference type="Proteomes" id="UP000326939">
    <property type="component" value="Chromosome 10"/>
</dbReference>
<feature type="region of interest" description="Disordered" evidence="2">
    <location>
        <begin position="585"/>
        <end position="615"/>
    </location>
</feature>
<evidence type="ECO:0000313" key="5">
    <source>
        <dbReference type="Proteomes" id="UP000326939"/>
    </source>
</evidence>
<dbReference type="InterPro" id="IPR015943">
    <property type="entry name" value="WD40/YVTN_repeat-like_dom_sf"/>
</dbReference>
<dbReference type="PANTHER" id="PTHR45290:SF1">
    <property type="entry name" value="OS03G0300300 PROTEIN"/>
    <property type="match status" value="1"/>
</dbReference>
<feature type="repeat" description="WD" evidence="1">
    <location>
        <begin position="18"/>
        <end position="48"/>
    </location>
</feature>
<dbReference type="Pfam" id="PF04003">
    <property type="entry name" value="Utp12"/>
    <property type="match status" value="1"/>
</dbReference>
<accession>A0A5N5L5G0</accession>
<proteinExistence type="predicted"/>
<dbReference type="InterPro" id="IPR007148">
    <property type="entry name" value="SSU_processome_Utp12"/>
</dbReference>
<evidence type="ECO:0000256" key="2">
    <source>
        <dbReference type="SAM" id="MobiDB-lite"/>
    </source>
</evidence>
<evidence type="ECO:0000313" key="4">
    <source>
        <dbReference type="EMBL" id="KAB5537341.1"/>
    </source>
</evidence>
<keyword evidence="1" id="KW-0853">WD repeat</keyword>
<sequence length="723" mass="80070">MIRNWSMVSMNIRDLLTSFSPSLDYLAISSGDGRIKIWDTIKGQVQTEFADITSSEGNLYAKPERGHLSVDYKCMKWLSLDKKKKRKLGSSLLVLGTGSGDVLALDVSAGQLKWSVSDCHPGGVSAVSFSALDLCIYTSGADGMICKTDPQTGNSLGKFRASTKAISCMSVSSDGKILATAAAQLKIFNCSDHKKLQKFSGHPGAVRSMVFTDDGKYVLSSAVGERYVALWKIDGGKRQSASCVLAMEHPAVFIDCRCFENEGVDDGGLYVLAISETGVCYTWCGKKVEELRNSKPTKVLLSYEEFPKKHKGALPSVLAAKLQGTAKPTAANVFIAYGLPVKPLFQKILVHPGTDVKLNSSQDGVLLPLSQSLGNSKKGRDVQNRVTALDRSNVEDALLPIPKVYDLHEKMRNRNLIDHDEVMEESVENKDVMVEVDAVTTGMEKQLRQLNILANKDDGKLSPTLDSATLKGIDLEANIPQKKMRAAVLSMEPSNAYKLLEVLVAMWQSRSYSGKCVLPWIYCILINHGQYIVAQEKPESQMLNSLLKITKSRAVAVQPLLQLAGRFQLVTAQIDKVALSKNPISLHNDQMDDNEDDDDDDDVDEHHYGEEDDGSQTAQWLHYSDENLLLWEEAQLVICTLMFKESPNGVFTICLNFQVDPKWTFHITICLNFQVDYKKLFPSEYSSLLHREASFGAGLYRFGSAHPEFFGACPELIFNLFRE</sequence>
<dbReference type="Pfam" id="PF00400">
    <property type="entry name" value="WD40"/>
    <property type="match status" value="3"/>
</dbReference>
<dbReference type="InterPro" id="IPR001680">
    <property type="entry name" value="WD40_rpt"/>
</dbReference>
<feature type="domain" description="Small-subunit processome Utp12" evidence="3">
    <location>
        <begin position="478"/>
        <end position="571"/>
    </location>
</feature>
<gene>
    <name evidence="4" type="ORF">DKX38_014874</name>
</gene>
<feature type="repeat" description="WD" evidence="1">
    <location>
        <begin position="199"/>
        <end position="241"/>
    </location>
</feature>
<dbReference type="SUPFAM" id="SSF50978">
    <property type="entry name" value="WD40 repeat-like"/>
    <property type="match status" value="1"/>
</dbReference>
<dbReference type="SMART" id="SM00320">
    <property type="entry name" value="WD40"/>
    <property type="match status" value="4"/>
</dbReference>
<dbReference type="AlphaFoldDB" id="A0A5N5L5G0"/>
<dbReference type="PANTHER" id="PTHR45290">
    <property type="entry name" value="OS03G0300300 PROTEIN"/>
    <property type="match status" value="1"/>
</dbReference>
<dbReference type="EMBL" id="VDCV01000010">
    <property type="protein sequence ID" value="KAB5537341.1"/>
    <property type="molecule type" value="Genomic_DNA"/>
</dbReference>
<reference evidence="5" key="1">
    <citation type="journal article" date="2019" name="Gigascience">
        <title>De novo genome assembly of the endangered Acer yangbiense, a plant species with extremely small populations endemic to Yunnan Province, China.</title>
        <authorList>
            <person name="Yang J."/>
            <person name="Wariss H.M."/>
            <person name="Tao L."/>
            <person name="Zhang R."/>
            <person name="Yun Q."/>
            <person name="Hollingsworth P."/>
            <person name="Dao Z."/>
            <person name="Luo G."/>
            <person name="Guo H."/>
            <person name="Ma Y."/>
            <person name="Sun W."/>
        </authorList>
    </citation>
    <scope>NUCLEOTIDE SEQUENCE [LARGE SCALE GENOMIC DNA]</scope>
    <source>
        <strain evidence="5">cv. br00</strain>
    </source>
</reference>
<protein>
    <recommendedName>
        <fullName evidence="3">Small-subunit processome Utp12 domain-containing protein</fullName>
    </recommendedName>
</protein>
<evidence type="ECO:0000256" key="1">
    <source>
        <dbReference type="PROSITE-ProRule" id="PRU00221"/>
    </source>
</evidence>
<name>A0A5N5L5G0_9ROSI</name>
<dbReference type="InterPro" id="IPR036322">
    <property type="entry name" value="WD40_repeat_dom_sf"/>
</dbReference>
<evidence type="ECO:0000259" key="3">
    <source>
        <dbReference type="Pfam" id="PF04003"/>
    </source>
</evidence>
<organism evidence="4 5">
    <name type="scientific">Salix brachista</name>
    <dbReference type="NCBI Taxonomy" id="2182728"/>
    <lineage>
        <taxon>Eukaryota</taxon>
        <taxon>Viridiplantae</taxon>
        <taxon>Streptophyta</taxon>
        <taxon>Embryophyta</taxon>
        <taxon>Tracheophyta</taxon>
        <taxon>Spermatophyta</taxon>
        <taxon>Magnoliopsida</taxon>
        <taxon>eudicotyledons</taxon>
        <taxon>Gunneridae</taxon>
        <taxon>Pentapetalae</taxon>
        <taxon>rosids</taxon>
        <taxon>fabids</taxon>
        <taxon>Malpighiales</taxon>
        <taxon>Salicaceae</taxon>
        <taxon>Saliceae</taxon>
        <taxon>Salix</taxon>
    </lineage>
</organism>
<comment type="caution">
    <text evidence="4">The sequence shown here is derived from an EMBL/GenBank/DDBJ whole genome shotgun (WGS) entry which is preliminary data.</text>
</comment>
<keyword evidence="5" id="KW-1185">Reference proteome</keyword>
<feature type="compositionally biased region" description="Acidic residues" evidence="2">
    <location>
        <begin position="591"/>
        <end position="603"/>
    </location>
</feature>
<dbReference type="PROSITE" id="PS50082">
    <property type="entry name" value="WD_REPEATS_2"/>
    <property type="match status" value="2"/>
</dbReference>
<dbReference type="Gene3D" id="2.130.10.10">
    <property type="entry name" value="YVTN repeat-like/Quinoprotein amine dehydrogenase"/>
    <property type="match status" value="1"/>
</dbReference>